<protein>
    <recommendedName>
        <fullName evidence="10">Site-specific integrase</fullName>
    </recommendedName>
</protein>
<comment type="caution">
    <text evidence="8">The sequence shown here is derived from an EMBL/GenBank/DDBJ whole genome shotgun (WGS) entry which is preliminary data.</text>
</comment>
<reference evidence="8 9" key="1">
    <citation type="submission" date="2017-04" db="EMBL/GenBank/DDBJ databases">
        <title>Comparative genome analysis of Subtercola boreus.</title>
        <authorList>
            <person name="Cho Y.-J."/>
            <person name="Cho A."/>
            <person name="Kim O.-S."/>
            <person name="Lee J.-I."/>
        </authorList>
    </citation>
    <scope>NUCLEOTIDE SEQUENCE [LARGE SCALE GENOMIC DNA]</scope>
    <source>
        <strain evidence="8 9">P27444</strain>
    </source>
</reference>
<feature type="region of interest" description="Disordered" evidence="5">
    <location>
        <begin position="402"/>
        <end position="421"/>
    </location>
</feature>
<evidence type="ECO:0000259" key="7">
    <source>
        <dbReference type="PROSITE" id="PS51900"/>
    </source>
</evidence>
<dbReference type="CDD" id="cd01189">
    <property type="entry name" value="INT_ICEBs1_C_like"/>
    <property type="match status" value="1"/>
</dbReference>
<dbReference type="InterPro" id="IPR011010">
    <property type="entry name" value="DNA_brk_join_enz"/>
</dbReference>
<evidence type="ECO:0000256" key="5">
    <source>
        <dbReference type="SAM" id="MobiDB-lite"/>
    </source>
</evidence>
<dbReference type="GO" id="GO:0003677">
    <property type="term" value="F:DNA binding"/>
    <property type="evidence" value="ECO:0007669"/>
    <property type="project" value="UniProtKB-UniRule"/>
</dbReference>
<sequence>MSNDVYRRCGCRTGEGKLFALLPERPTAVQKTATCPILLRDSKHGSWGFATSAGVAPGTGKRQQIRRMGFSTKREAQQERAKAIDQVATGKYRGDRKLSVAAYMPAWLERSILDGMRPSTVRMYRRYVEMDIVPALGALKLAEVRKHHVDAFIRQLTADGRGATTVRRIHAVIRSALTSAERLDLIDTNPATKIALPATSKAKTRIWEPEQVREFLDQTSESRLAPVFELAIFTGLRRGELAGLRWVDVDLTKRELTVRQQRVQLGGAVLEGAVKTDSGQDRRVSLGSEAIGALIAWKIRQDAEREAWGVAYESSGHVFTYENGRPLRPAHISRTFETLVERSGLPHMRLHDLRHEHASLLLSGGVDIAIVSKRLGHSTIAITSDLYSHLLSDANRAAADAAESMLPPKKARAHTLHTQPV</sequence>
<dbReference type="Pfam" id="PF14657">
    <property type="entry name" value="Arm-DNA-bind_4"/>
    <property type="match status" value="1"/>
</dbReference>
<dbReference type="InterPro" id="IPR028259">
    <property type="entry name" value="AP2-like_int_N"/>
</dbReference>
<dbReference type="InterPro" id="IPR050090">
    <property type="entry name" value="Tyrosine_recombinase_XerCD"/>
</dbReference>
<feature type="domain" description="Core-binding (CB)" evidence="7">
    <location>
        <begin position="98"/>
        <end position="181"/>
    </location>
</feature>
<dbReference type="EMBL" id="NBXA01000021">
    <property type="protein sequence ID" value="RFA12649.1"/>
    <property type="molecule type" value="Genomic_DNA"/>
</dbReference>
<dbReference type="AlphaFoldDB" id="A0A3E0VT04"/>
<keyword evidence="2 4" id="KW-0238">DNA-binding</keyword>
<feature type="domain" description="Tyr recombinase" evidence="6">
    <location>
        <begin position="202"/>
        <end position="400"/>
    </location>
</feature>
<proteinExistence type="inferred from homology"/>
<accession>A0A3E0VT04</accession>
<dbReference type="PANTHER" id="PTHR30349">
    <property type="entry name" value="PHAGE INTEGRASE-RELATED"/>
    <property type="match status" value="1"/>
</dbReference>
<dbReference type="GO" id="GO:0006310">
    <property type="term" value="P:DNA recombination"/>
    <property type="evidence" value="ECO:0007669"/>
    <property type="project" value="UniProtKB-KW"/>
</dbReference>
<evidence type="ECO:0000256" key="1">
    <source>
        <dbReference type="ARBA" id="ARBA00008857"/>
    </source>
</evidence>
<dbReference type="InterPro" id="IPR013762">
    <property type="entry name" value="Integrase-like_cat_sf"/>
</dbReference>
<dbReference type="PROSITE" id="PS51900">
    <property type="entry name" value="CB"/>
    <property type="match status" value="1"/>
</dbReference>
<dbReference type="PANTHER" id="PTHR30349:SF41">
    <property type="entry name" value="INTEGRASE_RECOMBINASE PROTEIN MJ0367-RELATED"/>
    <property type="match status" value="1"/>
</dbReference>
<dbReference type="Proteomes" id="UP000256709">
    <property type="component" value="Unassembled WGS sequence"/>
</dbReference>
<evidence type="ECO:0008006" key="10">
    <source>
        <dbReference type="Google" id="ProtNLM"/>
    </source>
</evidence>
<dbReference type="InterPro" id="IPR002104">
    <property type="entry name" value="Integrase_catalytic"/>
</dbReference>
<keyword evidence="3" id="KW-0233">DNA recombination</keyword>
<dbReference type="OrthoDB" id="1822491at2"/>
<dbReference type="Gene3D" id="1.10.443.10">
    <property type="entry name" value="Intergrase catalytic core"/>
    <property type="match status" value="1"/>
</dbReference>
<evidence type="ECO:0000313" key="9">
    <source>
        <dbReference type="Proteomes" id="UP000256709"/>
    </source>
</evidence>
<dbReference type="Pfam" id="PF00589">
    <property type="entry name" value="Phage_integrase"/>
    <property type="match status" value="1"/>
</dbReference>
<evidence type="ECO:0000259" key="6">
    <source>
        <dbReference type="PROSITE" id="PS51898"/>
    </source>
</evidence>
<evidence type="ECO:0000256" key="3">
    <source>
        <dbReference type="ARBA" id="ARBA00023172"/>
    </source>
</evidence>
<dbReference type="Gene3D" id="1.10.150.130">
    <property type="match status" value="1"/>
</dbReference>
<name>A0A3E0VT04_9MICO</name>
<organism evidence="8 9">
    <name type="scientific">Subtercola boreus</name>
    <dbReference type="NCBI Taxonomy" id="120213"/>
    <lineage>
        <taxon>Bacteria</taxon>
        <taxon>Bacillati</taxon>
        <taxon>Actinomycetota</taxon>
        <taxon>Actinomycetes</taxon>
        <taxon>Micrococcales</taxon>
        <taxon>Microbacteriaceae</taxon>
        <taxon>Subtercola</taxon>
    </lineage>
</organism>
<dbReference type="GO" id="GO:0015074">
    <property type="term" value="P:DNA integration"/>
    <property type="evidence" value="ECO:0007669"/>
    <property type="project" value="InterPro"/>
</dbReference>
<gene>
    <name evidence="8" type="ORF">B7R21_09900</name>
</gene>
<comment type="similarity">
    <text evidence="1">Belongs to the 'phage' integrase family.</text>
</comment>
<dbReference type="SUPFAM" id="SSF56349">
    <property type="entry name" value="DNA breaking-rejoining enzymes"/>
    <property type="match status" value="1"/>
</dbReference>
<dbReference type="PROSITE" id="PS51898">
    <property type="entry name" value="TYR_RECOMBINASE"/>
    <property type="match status" value="1"/>
</dbReference>
<evidence type="ECO:0000256" key="4">
    <source>
        <dbReference type="PROSITE-ProRule" id="PRU01248"/>
    </source>
</evidence>
<dbReference type="InterPro" id="IPR010998">
    <property type="entry name" value="Integrase_recombinase_N"/>
</dbReference>
<evidence type="ECO:0000256" key="2">
    <source>
        <dbReference type="ARBA" id="ARBA00023125"/>
    </source>
</evidence>
<dbReference type="InterPro" id="IPR044068">
    <property type="entry name" value="CB"/>
</dbReference>
<evidence type="ECO:0000313" key="8">
    <source>
        <dbReference type="EMBL" id="RFA12649.1"/>
    </source>
</evidence>